<proteinExistence type="predicted"/>
<feature type="compositionally biased region" description="Basic and acidic residues" evidence="6">
    <location>
        <begin position="44"/>
        <end position="53"/>
    </location>
</feature>
<dbReference type="PANTHER" id="PTHR31633:SF1">
    <property type="entry name" value="H_ACA RIBONUCLEOPROTEIN COMPLEX NON-CORE SUBUNIT NAF1"/>
    <property type="match status" value="1"/>
</dbReference>
<feature type="compositionally biased region" description="Acidic residues" evidence="6">
    <location>
        <begin position="31"/>
        <end position="43"/>
    </location>
</feature>
<comment type="subcellular location">
    <subcellularLocation>
        <location evidence="1">Nucleus</location>
    </subcellularLocation>
</comment>
<feature type="compositionally biased region" description="Polar residues" evidence="6">
    <location>
        <begin position="60"/>
        <end position="69"/>
    </location>
</feature>
<organism evidence="7 8">
    <name type="scientific">Oesophagostomum dentatum</name>
    <name type="common">Nodular worm</name>
    <dbReference type="NCBI Taxonomy" id="61180"/>
    <lineage>
        <taxon>Eukaryota</taxon>
        <taxon>Metazoa</taxon>
        <taxon>Ecdysozoa</taxon>
        <taxon>Nematoda</taxon>
        <taxon>Chromadorea</taxon>
        <taxon>Rhabditida</taxon>
        <taxon>Rhabditina</taxon>
        <taxon>Rhabditomorpha</taxon>
        <taxon>Strongyloidea</taxon>
        <taxon>Strongylidae</taxon>
        <taxon>Oesophagostomum</taxon>
    </lineage>
</organism>
<evidence type="ECO:0000313" key="7">
    <source>
        <dbReference type="EMBL" id="KHJ81638.1"/>
    </source>
</evidence>
<keyword evidence="8" id="KW-1185">Reference proteome</keyword>
<dbReference type="GO" id="GO:0005732">
    <property type="term" value="C:sno(s)RNA-containing ribonucleoprotein complex"/>
    <property type="evidence" value="ECO:0007669"/>
    <property type="project" value="InterPro"/>
</dbReference>
<sequence length="163" mass="18006">MEIGKKVYYAPKAEQYTKTVIETQLKKQTDLDESISDDEAMFSDDEKEKEYRSRKAAGAKTSQVDNPTENSKKSGKRNRVQFSDSTVPQRGRGRGAHPHGRGRGGSWNWHSGRGGFSGRGQHHRRGQNNGSASAVGPSVANTDNPYAEWGCYGGIPFTDSRQL</sequence>
<dbReference type="GO" id="GO:0005634">
    <property type="term" value="C:nucleus"/>
    <property type="evidence" value="ECO:0007669"/>
    <property type="project" value="UniProtKB-SubCell"/>
</dbReference>
<dbReference type="EMBL" id="KN587320">
    <property type="protein sequence ID" value="KHJ81638.1"/>
    <property type="molecule type" value="Genomic_DNA"/>
</dbReference>
<evidence type="ECO:0000256" key="4">
    <source>
        <dbReference type="ARBA" id="ARBA00022884"/>
    </source>
</evidence>
<feature type="region of interest" description="Disordered" evidence="6">
    <location>
        <begin position="26"/>
        <end position="151"/>
    </location>
</feature>
<evidence type="ECO:0000256" key="1">
    <source>
        <dbReference type="ARBA" id="ARBA00004123"/>
    </source>
</evidence>
<dbReference type="OrthoDB" id="21550at2759"/>
<keyword evidence="3" id="KW-0698">rRNA processing</keyword>
<dbReference type="PANTHER" id="PTHR31633">
    <property type="entry name" value="H/ACA RIBONUCLEOPROTEIN COMPLEX NON-CORE SUBUNIT NAF1"/>
    <property type="match status" value="1"/>
</dbReference>
<evidence type="ECO:0000256" key="2">
    <source>
        <dbReference type="ARBA" id="ARBA00022517"/>
    </source>
</evidence>
<dbReference type="AlphaFoldDB" id="A0A0B1S8Q8"/>
<evidence type="ECO:0000256" key="6">
    <source>
        <dbReference type="SAM" id="MobiDB-lite"/>
    </source>
</evidence>
<keyword evidence="4" id="KW-0694">RNA-binding</keyword>
<dbReference type="GO" id="GO:0000493">
    <property type="term" value="P:box H/ACA snoRNP assembly"/>
    <property type="evidence" value="ECO:0007669"/>
    <property type="project" value="InterPro"/>
</dbReference>
<dbReference type="GO" id="GO:0006364">
    <property type="term" value="P:rRNA processing"/>
    <property type="evidence" value="ECO:0007669"/>
    <property type="project" value="UniProtKB-KW"/>
</dbReference>
<dbReference type="Proteomes" id="UP000053660">
    <property type="component" value="Unassembled WGS sequence"/>
</dbReference>
<reference evidence="7 8" key="1">
    <citation type="submission" date="2014-03" db="EMBL/GenBank/DDBJ databases">
        <title>Draft genome of the hookworm Oesophagostomum dentatum.</title>
        <authorList>
            <person name="Mitreva M."/>
        </authorList>
    </citation>
    <scope>NUCLEOTIDE SEQUENCE [LARGE SCALE GENOMIC DNA]</scope>
    <source>
        <strain evidence="7 8">OD-Hann</strain>
    </source>
</reference>
<feature type="compositionally biased region" description="Basic residues" evidence="6">
    <location>
        <begin position="91"/>
        <end position="102"/>
    </location>
</feature>
<dbReference type="InterPro" id="IPR040309">
    <property type="entry name" value="Naf1"/>
</dbReference>
<evidence type="ECO:0000313" key="8">
    <source>
        <dbReference type="Proteomes" id="UP000053660"/>
    </source>
</evidence>
<evidence type="ECO:0000256" key="3">
    <source>
        <dbReference type="ARBA" id="ARBA00022552"/>
    </source>
</evidence>
<keyword evidence="5" id="KW-0539">Nucleus</keyword>
<keyword evidence="2" id="KW-0690">Ribosome biogenesis</keyword>
<dbReference type="GO" id="GO:0003723">
    <property type="term" value="F:RNA binding"/>
    <property type="evidence" value="ECO:0007669"/>
    <property type="project" value="UniProtKB-KW"/>
</dbReference>
<name>A0A0B1S8Q8_OESDE</name>
<accession>A0A0B1S8Q8</accession>
<gene>
    <name evidence="7" type="ORF">OESDEN_18674</name>
</gene>
<protein>
    <submittedName>
        <fullName evidence="7">Uncharacterized protein</fullName>
    </submittedName>
</protein>
<evidence type="ECO:0000256" key="5">
    <source>
        <dbReference type="ARBA" id="ARBA00023242"/>
    </source>
</evidence>